<dbReference type="Proteomes" id="UP000539372">
    <property type="component" value="Unassembled WGS sequence"/>
</dbReference>
<evidence type="ECO:0000313" key="5">
    <source>
        <dbReference type="EMBL" id="NMM43407.1"/>
    </source>
</evidence>
<keyword evidence="1" id="KW-0285">Flavoprotein</keyword>
<dbReference type="SUPFAM" id="SSF56176">
    <property type="entry name" value="FAD-binding/transporter-associated domain-like"/>
    <property type="match status" value="1"/>
</dbReference>
<accession>A0A7Y0DXG6</accession>
<reference evidence="5 6" key="1">
    <citation type="submission" date="2020-04" db="EMBL/GenBank/DDBJ databases">
        <title>Rhodospirillaceae bacterium KN72 isolated from deep sea.</title>
        <authorList>
            <person name="Zhang D.-C."/>
        </authorList>
    </citation>
    <scope>NUCLEOTIDE SEQUENCE [LARGE SCALE GENOMIC DNA]</scope>
    <source>
        <strain evidence="5 6">KN72</strain>
    </source>
</reference>
<evidence type="ECO:0000256" key="2">
    <source>
        <dbReference type="ARBA" id="ARBA00022827"/>
    </source>
</evidence>
<dbReference type="InterPro" id="IPR051312">
    <property type="entry name" value="Diverse_Substr_Oxidored"/>
</dbReference>
<feature type="domain" description="FAD-binding PCMH-type" evidence="4">
    <location>
        <begin position="1"/>
        <end position="176"/>
    </location>
</feature>
<protein>
    <submittedName>
        <fullName evidence="5">Carbon monoxide dehydrogenase</fullName>
    </submittedName>
</protein>
<sequence length="274" mass="29085">MKPVGFTHSFPDTGTDAAAALKAADTKIISGGQSLGPMLNLRLARPASLVDIGAIAAFKDIRIEKDTLIIGAAVTHARIEDGDSPVPLPAMMRSVAHNIAYRAVRNRGTIGGSLAHADPAADWVTTMTAIGAELTLVNAAGERRQMAMGSFMHGAYRTALNADEIIESVSVPVGRGDAHWGYYKVCRKVGEFADAIGAAVFDPTRRYARIVVGATGGAPLILDELAVETARSAMLPKDGRIEEILARELPDADRVKRHLLATATRRALEKVLAK</sequence>
<dbReference type="EMBL" id="JABBNT010000001">
    <property type="protein sequence ID" value="NMM43407.1"/>
    <property type="molecule type" value="Genomic_DNA"/>
</dbReference>
<dbReference type="GO" id="GO:0016491">
    <property type="term" value="F:oxidoreductase activity"/>
    <property type="evidence" value="ECO:0007669"/>
    <property type="project" value="UniProtKB-KW"/>
</dbReference>
<dbReference type="InterPro" id="IPR016167">
    <property type="entry name" value="FAD-bd_PCMH_sub1"/>
</dbReference>
<dbReference type="InterPro" id="IPR002346">
    <property type="entry name" value="Mopterin_DH_FAD-bd"/>
</dbReference>
<comment type="caution">
    <text evidence="5">The sequence shown here is derived from an EMBL/GenBank/DDBJ whole genome shotgun (WGS) entry which is preliminary data.</text>
</comment>
<dbReference type="Pfam" id="PF00941">
    <property type="entry name" value="FAD_binding_5"/>
    <property type="match status" value="1"/>
</dbReference>
<evidence type="ECO:0000256" key="1">
    <source>
        <dbReference type="ARBA" id="ARBA00022630"/>
    </source>
</evidence>
<dbReference type="PANTHER" id="PTHR42659">
    <property type="entry name" value="XANTHINE DEHYDROGENASE SUBUNIT C-RELATED"/>
    <property type="match status" value="1"/>
</dbReference>
<dbReference type="InterPro" id="IPR016166">
    <property type="entry name" value="FAD-bd_PCMH"/>
</dbReference>
<dbReference type="AlphaFoldDB" id="A0A7Y0DXG6"/>
<proteinExistence type="predicted"/>
<keyword evidence="3" id="KW-0560">Oxidoreductase</keyword>
<keyword evidence="2" id="KW-0274">FAD</keyword>
<dbReference type="RefSeq" id="WP_169623687.1">
    <property type="nucleotide sequence ID" value="NZ_JABBNT010000001.1"/>
</dbReference>
<dbReference type="Gene3D" id="3.30.43.10">
    <property type="entry name" value="Uridine Diphospho-n-acetylenolpyruvylglucosamine Reductase, domain 2"/>
    <property type="match status" value="1"/>
</dbReference>
<dbReference type="GO" id="GO:0071949">
    <property type="term" value="F:FAD binding"/>
    <property type="evidence" value="ECO:0007669"/>
    <property type="project" value="InterPro"/>
</dbReference>
<evidence type="ECO:0000256" key="3">
    <source>
        <dbReference type="ARBA" id="ARBA00023002"/>
    </source>
</evidence>
<evidence type="ECO:0000259" key="4">
    <source>
        <dbReference type="PROSITE" id="PS51387"/>
    </source>
</evidence>
<dbReference type="PROSITE" id="PS51387">
    <property type="entry name" value="FAD_PCMH"/>
    <property type="match status" value="1"/>
</dbReference>
<dbReference type="PANTHER" id="PTHR42659:SF2">
    <property type="entry name" value="XANTHINE DEHYDROGENASE SUBUNIT C-RELATED"/>
    <property type="match status" value="1"/>
</dbReference>
<keyword evidence="6" id="KW-1185">Reference proteome</keyword>
<organism evidence="5 6">
    <name type="scientific">Pacificispira spongiicola</name>
    <dbReference type="NCBI Taxonomy" id="2729598"/>
    <lineage>
        <taxon>Bacteria</taxon>
        <taxon>Pseudomonadati</taxon>
        <taxon>Pseudomonadota</taxon>
        <taxon>Alphaproteobacteria</taxon>
        <taxon>Rhodospirillales</taxon>
        <taxon>Rhodospirillaceae</taxon>
        <taxon>Pacificispira</taxon>
    </lineage>
</organism>
<evidence type="ECO:0000313" key="6">
    <source>
        <dbReference type="Proteomes" id="UP000539372"/>
    </source>
</evidence>
<dbReference type="InterPro" id="IPR036318">
    <property type="entry name" value="FAD-bd_PCMH-like_sf"/>
</dbReference>
<gene>
    <name evidence="5" type="ORF">HH303_02875</name>
</gene>
<dbReference type="InterPro" id="IPR016169">
    <property type="entry name" value="FAD-bd_PCMH_sub2"/>
</dbReference>
<name>A0A7Y0DXG6_9PROT</name>
<dbReference type="Gene3D" id="3.30.465.10">
    <property type="match status" value="1"/>
</dbReference>